<dbReference type="PROSITE" id="PS51898">
    <property type="entry name" value="TYR_RECOMBINASE"/>
    <property type="match status" value="1"/>
</dbReference>
<evidence type="ECO:0000313" key="4">
    <source>
        <dbReference type="EMBL" id="WSC14322.1"/>
    </source>
</evidence>
<dbReference type="Proteomes" id="UP001330827">
    <property type="component" value="Chromosome"/>
</dbReference>
<dbReference type="EMBL" id="CP109114">
    <property type="protein sequence ID" value="WSC14322.1"/>
    <property type="molecule type" value="Genomic_DNA"/>
</dbReference>
<evidence type="ECO:0000313" key="5">
    <source>
        <dbReference type="Proteomes" id="UP001330827"/>
    </source>
</evidence>
<accession>A0ABZ1G523</accession>
<organism evidence="4 5">
    <name type="scientific">Streptomyces brevispora</name>
    <dbReference type="NCBI Taxonomy" id="887462"/>
    <lineage>
        <taxon>Bacteria</taxon>
        <taxon>Bacillati</taxon>
        <taxon>Actinomycetota</taxon>
        <taxon>Actinomycetes</taxon>
        <taxon>Kitasatosporales</taxon>
        <taxon>Streptomycetaceae</taxon>
        <taxon>Streptomyces</taxon>
    </lineage>
</organism>
<dbReference type="InterPro" id="IPR013762">
    <property type="entry name" value="Integrase-like_cat_sf"/>
</dbReference>
<evidence type="ECO:0000256" key="2">
    <source>
        <dbReference type="ARBA" id="ARBA00023172"/>
    </source>
</evidence>
<sequence length="518" mass="57041">MATSRRAGGIGKRCECRATDGRLLGTACPQLKKKNHGAHFVRQELPPTDGGKRRTFRRTGYALVKDAQKDLTRLGSILDLVEDDPDGAVRVGDLLAAVMRDRTPIPEAAEVRRRLGVGVDLEGKMTMSQLFESWLGSKKTRATTTNGYRSHVRVHLDPGVGHYRVDRFGVGQAQQLFDAIADRADVVRAENAARHEQVQRAKWTKGGRPPAAERERLAAERAKLAAMPPFRKATGPATVQSIRRTLRIALNYAISKQVTTFNAAAHVELAAAARPKGLLWTDERVARWRETGRKPSPVMVWTPAQLGAFLDAAEGHRLYAFFHLVAYHGFRRGEGAGQDWENISFERRTVTVAKELVVDGWTAIETDPKTAGSAGTVKVDAGTIAVLLAHKERQEQERAARAAAGKPWADTGKVFAQEDGSWVHPETFSDVFREILSFTDLPPINLRDLRHGAAALVKAGGGDLHDAKVKLRHSTIVLTSDTYMELFEEYEDELTERAAAVVPRAGKVAEQPPKETPE</sequence>
<gene>
    <name evidence="4" type="ORF">OIE64_16730</name>
</gene>
<proteinExistence type="predicted"/>
<keyword evidence="2" id="KW-0233">DNA recombination</keyword>
<dbReference type="InterPro" id="IPR002104">
    <property type="entry name" value="Integrase_catalytic"/>
</dbReference>
<keyword evidence="5" id="KW-1185">Reference proteome</keyword>
<evidence type="ECO:0000259" key="3">
    <source>
        <dbReference type="PROSITE" id="PS51898"/>
    </source>
</evidence>
<dbReference type="Gene3D" id="1.10.150.130">
    <property type="match status" value="1"/>
</dbReference>
<feature type="domain" description="Tyr recombinase" evidence="3">
    <location>
        <begin position="296"/>
        <end position="496"/>
    </location>
</feature>
<name>A0ABZ1G523_9ACTN</name>
<dbReference type="InterPro" id="IPR010998">
    <property type="entry name" value="Integrase_recombinase_N"/>
</dbReference>
<reference evidence="4 5" key="1">
    <citation type="submission" date="2022-10" db="EMBL/GenBank/DDBJ databases">
        <title>The complete genomes of actinobacterial strains from the NBC collection.</title>
        <authorList>
            <person name="Joergensen T.S."/>
            <person name="Alvarez Arevalo M."/>
            <person name="Sterndorff E.B."/>
            <person name="Faurdal D."/>
            <person name="Vuksanovic O."/>
            <person name="Mourched A.-S."/>
            <person name="Charusanti P."/>
            <person name="Shaw S."/>
            <person name="Blin K."/>
            <person name="Weber T."/>
        </authorList>
    </citation>
    <scope>NUCLEOTIDE SEQUENCE [LARGE SCALE GENOMIC DNA]</scope>
    <source>
        <strain evidence="4 5">NBC 01769</strain>
    </source>
</reference>
<keyword evidence="1" id="KW-0238">DNA-binding</keyword>
<evidence type="ECO:0000256" key="1">
    <source>
        <dbReference type="ARBA" id="ARBA00023125"/>
    </source>
</evidence>
<protein>
    <submittedName>
        <fullName evidence="4">Tyrosine-type recombinase/integrase</fullName>
    </submittedName>
</protein>
<dbReference type="InterPro" id="IPR011010">
    <property type="entry name" value="DNA_brk_join_enz"/>
</dbReference>
<dbReference type="SUPFAM" id="SSF56349">
    <property type="entry name" value="DNA breaking-rejoining enzymes"/>
    <property type="match status" value="1"/>
</dbReference>
<dbReference type="Pfam" id="PF00589">
    <property type="entry name" value="Phage_integrase"/>
    <property type="match status" value="1"/>
</dbReference>
<dbReference type="RefSeq" id="WP_326592774.1">
    <property type="nucleotide sequence ID" value="NZ_CP109114.1"/>
</dbReference>
<dbReference type="Gene3D" id="1.10.443.10">
    <property type="entry name" value="Intergrase catalytic core"/>
    <property type="match status" value="1"/>
</dbReference>